<keyword evidence="8" id="KW-1185">Reference proteome</keyword>
<comment type="caution">
    <text evidence="7">The sequence shown here is derived from an EMBL/GenBank/DDBJ whole genome shotgun (WGS) entry which is preliminary data.</text>
</comment>
<feature type="transmembrane region" description="Helical" evidence="6">
    <location>
        <begin position="145"/>
        <end position="167"/>
    </location>
</feature>
<dbReference type="RefSeq" id="WP_311500484.1">
    <property type="nucleotide sequence ID" value="NZ_JAVRHN010000009.1"/>
</dbReference>
<feature type="transmembrane region" description="Helical" evidence="6">
    <location>
        <begin position="201"/>
        <end position="218"/>
    </location>
</feature>
<feature type="transmembrane region" description="Helical" evidence="6">
    <location>
        <begin position="369"/>
        <end position="390"/>
    </location>
</feature>
<dbReference type="SUPFAM" id="SSF103473">
    <property type="entry name" value="MFS general substrate transporter"/>
    <property type="match status" value="1"/>
</dbReference>
<dbReference type="PANTHER" id="PTHR43702">
    <property type="entry name" value="L-FUCOSE-PROTON SYMPORTER"/>
    <property type="match status" value="1"/>
</dbReference>
<organism evidence="7 8">
    <name type="scientific">Autumnicola psychrophila</name>
    <dbReference type="NCBI Taxonomy" id="3075592"/>
    <lineage>
        <taxon>Bacteria</taxon>
        <taxon>Pseudomonadati</taxon>
        <taxon>Bacteroidota</taxon>
        <taxon>Flavobacteriia</taxon>
        <taxon>Flavobacteriales</taxon>
        <taxon>Flavobacteriaceae</taxon>
        <taxon>Autumnicola</taxon>
    </lineage>
</organism>
<accession>A0ABU3DTZ6</accession>
<keyword evidence="2" id="KW-1003">Cell membrane</keyword>
<evidence type="ECO:0000256" key="5">
    <source>
        <dbReference type="ARBA" id="ARBA00023136"/>
    </source>
</evidence>
<dbReference type="InterPro" id="IPR050375">
    <property type="entry name" value="MFS_TsgA-like"/>
</dbReference>
<keyword evidence="3 6" id="KW-0812">Transmembrane</keyword>
<dbReference type="Pfam" id="PF07690">
    <property type="entry name" value="MFS_1"/>
    <property type="match status" value="1"/>
</dbReference>
<reference evidence="7 8" key="1">
    <citation type="submission" date="2023-09" db="EMBL/GenBank/DDBJ databases">
        <authorList>
            <person name="Rey-Velasco X."/>
        </authorList>
    </citation>
    <scope>NUCLEOTIDE SEQUENCE [LARGE SCALE GENOMIC DNA]</scope>
    <source>
        <strain evidence="7 8">F225</strain>
    </source>
</reference>
<evidence type="ECO:0000256" key="1">
    <source>
        <dbReference type="ARBA" id="ARBA00004429"/>
    </source>
</evidence>
<evidence type="ECO:0000256" key="4">
    <source>
        <dbReference type="ARBA" id="ARBA00022989"/>
    </source>
</evidence>
<evidence type="ECO:0000313" key="8">
    <source>
        <dbReference type="Proteomes" id="UP001253848"/>
    </source>
</evidence>
<feature type="transmembrane region" description="Helical" evidence="6">
    <location>
        <begin position="107"/>
        <end position="124"/>
    </location>
</feature>
<feature type="transmembrane region" description="Helical" evidence="6">
    <location>
        <begin position="280"/>
        <end position="299"/>
    </location>
</feature>
<feature type="transmembrane region" description="Helical" evidence="6">
    <location>
        <begin position="82"/>
        <end position="101"/>
    </location>
</feature>
<keyword evidence="4 6" id="KW-1133">Transmembrane helix</keyword>
<feature type="transmembrane region" description="Helical" evidence="6">
    <location>
        <begin position="335"/>
        <end position="357"/>
    </location>
</feature>
<keyword evidence="5 6" id="KW-0472">Membrane</keyword>
<evidence type="ECO:0000256" key="2">
    <source>
        <dbReference type="ARBA" id="ARBA00022475"/>
    </source>
</evidence>
<feature type="transmembrane region" description="Helical" evidence="6">
    <location>
        <begin position="311"/>
        <end position="329"/>
    </location>
</feature>
<dbReference type="NCBIfam" id="TIGR00885">
    <property type="entry name" value="fucP"/>
    <property type="match status" value="1"/>
</dbReference>
<dbReference type="EMBL" id="JAVRHN010000009">
    <property type="protein sequence ID" value="MDT0687187.1"/>
    <property type="molecule type" value="Genomic_DNA"/>
</dbReference>
<dbReference type="CDD" id="cd17394">
    <property type="entry name" value="MFS_FucP_like"/>
    <property type="match status" value="1"/>
</dbReference>
<evidence type="ECO:0000256" key="3">
    <source>
        <dbReference type="ARBA" id="ARBA00022692"/>
    </source>
</evidence>
<evidence type="ECO:0000256" key="6">
    <source>
        <dbReference type="SAM" id="Phobius"/>
    </source>
</evidence>
<evidence type="ECO:0000313" key="7">
    <source>
        <dbReference type="EMBL" id="MDT0687187.1"/>
    </source>
</evidence>
<gene>
    <name evidence="7" type="primary">fucP</name>
    <name evidence="7" type="ORF">RM541_12510</name>
</gene>
<dbReference type="InterPro" id="IPR005275">
    <property type="entry name" value="Lfuc_symporter_FucP"/>
</dbReference>
<feature type="transmembrane region" description="Helical" evidence="6">
    <location>
        <begin position="54"/>
        <end position="75"/>
    </location>
</feature>
<feature type="transmembrane region" description="Helical" evidence="6">
    <location>
        <begin position="12"/>
        <end position="34"/>
    </location>
</feature>
<name>A0ABU3DTZ6_9FLAO</name>
<dbReference type="PANTHER" id="PTHR43702:SF11">
    <property type="entry name" value="L-FUCOSE-PROTON SYMPORTER"/>
    <property type="match status" value="1"/>
</dbReference>
<sequence>MANSSKSPVVPAKLFLPFILITSLFALWGFANAVTDPMVQAFKKVLELSNSQAAWVQMAFYGGYFCMALPAALFVRKYSYKTGVLIGLGLYAAGALLFYPAATSEQFWFFCLGLYILTFGLAFLETTANPYILSMGPAKTATQRLNLAQAFNPVGLLAGLLVAKFFILDKLRSDDIANYSQLEEVQKTIIRTTDLMSIRDPYVGLGLVVLIVFILIVVNKMPQAKEDGGIPPLSETFSALAGNKRYYFGVFTQIMYVGAQIMCWTYIYQYAESINISSSVAANYQLSAFVLFTAGRAIGTYLLKFMDPGRLLGIFAVLGVLSCTTVIFVEGTIGLYSLVATSLFMSVMFPTIYGIALEGLKEEESKIGAAGLVMAIVGGALMPKLQGMIIDLGGAAVDDYDILGVSEVNFSFILPVLCFVLIMIYGFWASKQRIDIQN</sequence>
<feature type="transmembrane region" description="Helical" evidence="6">
    <location>
        <begin position="246"/>
        <end position="268"/>
    </location>
</feature>
<proteinExistence type="predicted"/>
<dbReference type="Proteomes" id="UP001253848">
    <property type="component" value="Unassembled WGS sequence"/>
</dbReference>
<feature type="transmembrane region" description="Helical" evidence="6">
    <location>
        <begin position="410"/>
        <end position="428"/>
    </location>
</feature>
<dbReference type="Gene3D" id="1.20.1250.20">
    <property type="entry name" value="MFS general substrate transporter like domains"/>
    <property type="match status" value="2"/>
</dbReference>
<dbReference type="InterPro" id="IPR011701">
    <property type="entry name" value="MFS"/>
</dbReference>
<dbReference type="InterPro" id="IPR036259">
    <property type="entry name" value="MFS_trans_sf"/>
</dbReference>
<comment type="subcellular location">
    <subcellularLocation>
        <location evidence="1">Cell inner membrane</location>
        <topology evidence="1">Multi-pass membrane protein</topology>
    </subcellularLocation>
</comment>
<protein>
    <submittedName>
        <fullName evidence="7">L-fucose:H+ symporter permease</fullName>
    </submittedName>
</protein>